<dbReference type="EMBL" id="JRMB01000001">
    <property type="protein sequence ID" value="KGF64921.1"/>
    <property type="molecule type" value="Genomic_DNA"/>
</dbReference>
<proteinExistence type="predicted"/>
<feature type="transmembrane region" description="Helical" evidence="2">
    <location>
        <begin position="46"/>
        <end position="63"/>
    </location>
</feature>
<evidence type="ECO:0000313" key="3">
    <source>
        <dbReference type="EMBL" id="KGF64921.1"/>
    </source>
</evidence>
<keyword evidence="2" id="KW-0472">Membrane</keyword>
<evidence type="ECO:0000256" key="1">
    <source>
        <dbReference type="SAM" id="MobiDB-lite"/>
    </source>
</evidence>
<keyword evidence="2" id="KW-1133">Transmembrane helix</keyword>
<comment type="caution">
    <text evidence="3">The sequence shown here is derived from an EMBL/GenBank/DDBJ whole genome shotgun (WGS) entry which is preliminary data.</text>
</comment>
<reference evidence="3 4" key="1">
    <citation type="submission" date="2014-09" db="EMBL/GenBank/DDBJ databases">
        <title>Genome sequence of Pseudomonas lutea strain DSM 17257T.</title>
        <authorList>
            <person name="Kwak Y."/>
            <person name="Shin J.-H."/>
        </authorList>
    </citation>
    <scope>NUCLEOTIDE SEQUENCE [LARGE SCALE GENOMIC DNA]</scope>
    <source>
        <strain evidence="3 4">DSM 17257</strain>
    </source>
</reference>
<name>A0A9X0JJH6_9PSED</name>
<feature type="region of interest" description="Disordered" evidence="1">
    <location>
        <begin position="1"/>
        <end position="43"/>
    </location>
</feature>
<dbReference type="AlphaFoldDB" id="A0A9X0JJH6"/>
<gene>
    <name evidence="3" type="ORF">LT42_02850</name>
</gene>
<organism evidence="3 4">
    <name type="scientific">Pseudomonas lutea</name>
    <dbReference type="NCBI Taxonomy" id="243924"/>
    <lineage>
        <taxon>Bacteria</taxon>
        <taxon>Pseudomonadati</taxon>
        <taxon>Pseudomonadota</taxon>
        <taxon>Gammaproteobacteria</taxon>
        <taxon>Pseudomonadales</taxon>
        <taxon>Pseudomonadaceae</taxon>
        <taxon>Pseudomonas</taxon>
    </lineage>
</organism>
<protein>
    <submittedName>
        <fullName evidence="3">Uncharacterized protein</fullName>
    </submittedName>
</protein>
<evidence type="ECO:0000313" key="4">
    <source>
        <dbReference type="Proteomes" id="UP000029719"/>
    </source>
</evidence>
<dbReference type="Proteomes" id="UP000029719">
    <property type="component" value="Unassembled WGS sequence"/>
</dbReference>
<evidence type="ECO:0000256" key="2">
    <source>
        <dbReference type="SAM" id="Phobius"/>
    </source>
</evidence>
<keyword evidence="2" id="KW-0812">Transmembrane</keyword>
<sequence length="72" mass="7881">MADGGGPTERDRSEGTLTKEGPNQEQTPLVTWGVFPSNSPKAKPEAVRPTLLMLILILILTLIRAQSPQTRR</sequence>
<accession>A0A9X0JJH6</accession>